<reference evidence="1" key="1">
    <citation type="submission" date="2019-02" db="EMBL/GenBank/DDBJ databases">
        <authorList>
            <person name="Gruber-Vodicka R. H."/>
            <person name="Seah K. B. B."/>
        </authorList>
    </citation>
    <scope>NUCLEOTIDE SEQUENCE</scope>
    <source>
        <strain evidence="1">BECK_M6</strain>
    </source>
</reference>
<dbReference type="AlphaFoldDB" id="A0A450UKR9"/>
<accession>A0A450UKR9</accession>
<protein>
    <submittedName>
        <fullName evidence="1">Uncharacterized protein</fullName>
    </submittedName>
</protein>
<gene>
    <name evidence="1" type="ORF">BECKLFY1418A_GA0070994_102821</name>
</gene>
<evidence type="ECO:0000313" key="1">
    <source>
        <dbReference type="EMBL" id="VFJ93070.1"/>
    </source>
</evidence>
<organism evidence="1">
    <name type="scientific">Candidatus Kentrum sp. LFY</name>
    <dbReference type="NCBI Taxonomy" id="2126342"/>
    <lineage>
        <taxon>Bacteria</taxon>
        <taxon>Pseudomonadati</taxon>
        <taxon>Pseudomonadota</taxon>
        <taxon>Gammaproteobacteria</taxon>
        <taxon>Candidatus Kentrum</taxon>
    </lineage>
</organism>
<name>A0A450UKR9_9GAMM</name>
<sequence>MGAQNAHLLRYHEAFSPPTHNWWRLAGGHNPNFCIRLFREIPLGHGAGWFRFGIEIGQIKMEQVMVESFDATPCYLGPQFVVKPLR</sequence>
<proteinExistence type="predicted"/>
<dbReference type="EMBL" id="CAADFH010000028">
    <property type="protein sequence ID" value="VFJ93070.1"/>
    <property type="molecule type" value="Genomic_DNA"/>
</dbReference>